<dbReference type="InterPro" id="IPR028082">
    <property type="entry name" value="Peripla_BP_I"/>
</dbReference>
<organism evidence="3 4">
    <name type="scientific">Heligmosomoides polygyrus</name>
    <name type="common">Parasitic roundworm</name>
    <dbReference type="NCBI Taxonomy" id="6339"/>
    <lineage>
        <taxon>Eukaryota</taxon>
        <taxon>Metazoa</taxon>
        <taxon>Ecdysozoa</taxon>
        <taxon>Nematoda</taxon>
        <taxon>Chromadorea</taxon>
        <taxon>Rhabditida</taxon>
        <taxon>Rhabditina</taxon>
        <taxon>Rhabditomorpha</taxon>
        <taxon>Strongyloidea</taxon>
        <taxon>Heligmosomidae</taxon>
        <taxon>Heligmosomoides</taxon>
    </lineage>
</organism>
<accession>A0A3P8B8D2</accession>
<dbReference type="AlphaFoldDB" id="A0A183GEU9"/>
<accession>A0A183GEU9</accession>
<name>A0A183GEU9_HELPZ</name>
<dbReference type="Proteomes" id="UP000050761">
    <property type="component" value="Unassembled WGS sequence"/>
</dbReference>
<sequence>MNCLAIIADVNNAEVRVGVAAVDADPNSIAWANCGGAIGLAIDRLRELSVIGNDIEFQMFIRHTTCNAPDAVGVALDLMKTANVDVVIAPPCHGGEIYHSHVKFIYLFIYKVYKECAQTKRTVNQEQRNETMVPRNRNSSFRHS</sequence>
<dbReference type="SUPFAM" id="SSF53822">
    <property type="entry name" value="Periplasmic binding protein-like I"/>
    <property type="match status" value="1"/>
</dbReference>
<feature type="region of interest" description="Disordered" evidence="1">
    <location>
        <begin position="123"/>
        <end position="144"/>
    </location>
</feature>
<evidence type="ECO:0000256" key="1">
    <source>
        <dbReference type="SAM" id="MobiDB-lite"/>
    </source>
</evidence>
<gene>
    <name evidence="2" type="ORF">HPBE_LOCUS20887</name>
</gene>
<protein>
    <submittedName>
        <fullName evidence="4">ANF_receptor domain-containing protein</fullName>
    </submittedName>
</protein>
<proteinExistence type="predicted"/>
<dbReference type="Gene3D" id="3.40.50.2300">
    <property type="match status" value="1"/>
</dbReference>
<reference evidence="4" key="2">
    <citation type="submission" date="2019-09" db="UniProtKB">
        <authorList>
            <consortium name="WormBaseParasite"/>
        </authorList>
    </citation>
    <scope>IDENTIFICATION</scope>
</reference>
<reference evidence="2 3" key="1">
    <citation type="submission" date="2018-11" db="EMBL/GenBank/DDBJ databases">
        <authorList>
            <consortium name="Pathogen Informatics"/>
        </authorList>
    </citation>
    <scope>NUCLEOTIDE SEQUENCE [LARGE SCALE GENOMIC DNA]</scope>
</reference>
<dbReference type="OrthoDB" id="5855204at2759"/>
<dbReference type="WBParaSite" id="HPBE_0002088801-mRNA-1">
    <property type="protein sequence ID" value="HPBE_0002088801-mRNA-1"/>
    <property type="gene ID" value="HPBE_0002088801"/>
</dbReference>
<evidence type="ECO:0000313" key="2">
    <source>
        <dbReference type="EMBL" id="VDP22322.1"/>
    </source>
</evidence>
<keyword evidence="3" id="KW-1185">Reference proteome</keyword>
<evidence type="ECO:0000313" key="3">
    <source>
        <dbReference type="Proteomes" id="UP000050761"/>
    </source>
</evidence>
<dbReference type="EMBL" id="UZAH01032521">
    <property type="protein sequence ID" value="VDP22322.1"/>
    <property type="molecule type" value="Genomic_DNA"/>
</dbReference>
<evidence type="ECO:0000313" key="4">
    <source>
        <dbReference type="WBParaSite" id="HPBE_0002088801-mRNA-1"/>
    </source>
</evidence>